<name>A0A9W9I0U4_9EURO</name>
<organism evidence="1 2">
    <name type="scientific">Penicillium capsulatum</name>
    <dbReference type="NCBI Taxonomy" id="69766"/>
    <lineage>
        <taxon>Eukaryota</taxon>
        <taxon>Fungi</taxon>
        <taxon>Dikarya</taxon>
        <taxon>Ascomycota</taxon>
        <taxon>Pezizomycotina</taxon>
        <taxon>Eurotiomycetes</taxon>
        <taxon>Eurotiomycetidae</taxon>
        <taxon>Eurotiales</taxon>
        <taxon>Aspergillaceae</taxon>
        <taxon>Penicillium</taxon>
    </lineage>
</organism>
<dbReference type="OrthoDB" id="5118255at2759"/>
<dbReference type="EMBL" id="JAPQKO010000004">
    <property type="protein sequence ID" value="KAJ5165756.1"/>
    <property type="molecule type" value="Genomic_DNA"/>
</dbReference>
<keyword evidence="2" id="KW-1185">Reference proteome</keyword>
<accession>A0A9W9I0U4</accession>
<dbReference type="AlphaFoldDB" id="A0A9W9I0U4"/>
<sequence length="229" mass="25963">MYSILDEEWDLGDIANISLRKVGFEQDPHQWAAVKSFRLAWKILPPTPDSSDVEGVMRKHYSLSEEEQAQAPLNPDTTTVHTPWRDQVYYVWNHLFFDAARFMKSMYGVGDFKPPNSDAFGLDFPRASDSEDSDKVCVLTKVWESEVLLLPAYLAPGVLVRVETRETKEENGSVQEDIKARGKFTHDKPGQVWYLSKGLETRLYIECEGDVPGDGLAAVLVYGKMGEQQ</sequence>
<reference evidence="1" key="1">
    <citation type="submission" date="2022-11" db="EMBL/GenBank/DDBJ databases">
        <authorList>
            <person name="Petersen C."/>
        </authorList>
    </citation>
    <scope>NUCLEOTIDE SEQUENCE</scope>
    <source>
        <strain evidence="1">IBT 21917</strain>
    </source>
</reference>
<dbReference type="Proteomes" id="UP001146351">
    <property type="component" value="Unassembled WGS sequence"/>
</dbReference>
<gene>
    <name evidence="1" type="ORF">N7492_006052</name>
</gene>
<evidence type="ECO:0000313" key="1">
    <source>
        <dbReference type="EMBL" id="KAJ5165756.1"/>
    </source>
</evidence>
<protein>
    <submittedName>
        <fullName evidence="1">Uncharacterized protein</fullName>
    </submittedName>
</protein>
<comment type="caution">
    <text evidence="1">The sequence shown here is derived from an EMBL/GenBank/DDBJ whole genome shotgun (WGS) entry which is preliminary data.</text>
</comment>
<reference evidence="1" key="2">
    <citation type="journal article" date="2023" name="IMA Fungus">
        <title>Comparative genomic study of the Penicillium genus elucidates a diverse pangenome and 15 lateral gene transfer events.</title>
        <authorList>
            <person name="Petersen C."/>
            <person name="Sorensen T."/>
            <person name="Nielsen M.R."/>
            <person name="Sondergaard T.E."/>
            <person name="Sorensen J.L."/>
            <person name="Fitzpatrick D.A."/>
            <person name="Frisvad J.C."/>
            <person name="Nielsen K.L."/>
        </authorList>
    </citation>
    <scope>NUCLEOTIDE SEQUENCE</scope>
    <source>
        <strain evidence="1">IBT 21917</strain>
    </source>
</reference>
<evidence type="ECO:0000313" key="2">
    <source>
        <dbReference type="Proteomes" id="UP001146351"/>
    </source>
</evidence>
<proteinExistence type="predicted"/>